<protein>
    <recommendedName>
        <fullName evidence="4">Hydrolase TatD</fullName>
    </recommendedName>
</protein>
<dbReference type="PANTHER" id="PTHR46124">
    <property type="entry name" value="D-AMINOACYL-TRNA DEACYLASE"/>
    <property type="match status" value="1"/>
</dbReference>
<feature type="binding site" evidence="1">
    <location>
        <position position="176"/>
    </location>
    <ligand>
        <name>a divalent metal cation</name>
        <dbReference type="ChEBI" id="CHEBI:60240"/>
        <label>1</label>
    </ligand>
</feature>
<comment type="caution">
    <text evidence="2">The sequence shown here is derived from an EMBL/GenBank/DDBJ whole genome shotgun (WGS) entry which is preliminary data.</text>
</comment>
<dbReference type="SUPFAM" id="SSF51556">
    <property type="entry name" value="Metallo-dependent hydrolases"/>
    <property type="match status" value="1"/>
</dbReference>
<feature type="binding site" evidence="1">
    <location>
        <position position="104"/>
    </location>
    <ligand>
        <name>a divalent metal cation</name>
        <dbReference type="ChEBI" id="CHEBI:60240"/>
        <label>2</label>
    </ligand>
</feature>
<sequence length="215" mass="24822">MDFIDIHTHQNSNKNSVTTVVNCYPNSADFSNLFSIGIHPWYIEEKNIATEIHFVEQQLQLKNCFAIGECGLDKLSETNYNLQLSVFKKHIFLSERYQKPLIIHCVKSFQEILHLKKIIKPQQPWIIHGFNKNSQVAASLLKKGCYLSFGKALITSTKLQEVFLNISLNTIFLETDDDATITIKEVYKKAATTKGIEIEKLQENIHRNFNKLYTK</sequence>
<dbReference type="InterPro" id="IPR001130">
    <property type="entry name" value="TatD-like"/>
</dbReference>
<feature type="binding site" evidence="1">
    <location>
        <position position="128"/>
    </location>
    <ligand>
        <name>a divalent metal cation</name>
        <dbReference type="ChEBI" id="CHEBI:60240"/>
        <label>2</label>
    </ligand>
</feature>
<keyword evidence="3" id="KW-1185">Reference proteome</keyword>
<evidence type="ECO:0000256" key="1">
    <source>
        <dbReference type="PIRSR" id="PIRSR005902-1"/>
    </source>
</evidence>
<evidence type="ECO:0008006" key="4">
    <source>
        <dbReference type="Google" id="ProtNLM"/>
    </source>
</evidence>
<evidence type="ECO:0000313" key="3">
    <source>
        <dbReference type="Proteomes" id="UP000093186"/>
    </source>
</evidence>
<dbReference type="EMBL" id="MAKX01000001">
    <property type="protein sequence ID" value="OCK44037.1"/>
    <property type="molecule type" value="Genomic_DNA"/>
</dbReference>
<dbReference type="PANTHER" id="PTHR46124:SF2">
    <property type="entry name" value="D-AMINOACYL-TRNA DEACYLASE"/>
    <property type="match status" value="1"/>
</dbReference>
<dbReference type="AlphaFoldDB" id="A0A1B9Y2K3"/>
<evidence type="ECO:0000313" key="2">
    <source>
        <dbReference type="EMBL" id="OCK44037.1"/>
    </source>
</evidence>
<keyword evidence="1" id="KW-0479">Metal-binding</keyword>
<gene>
    <name evidence="2" type="ORF">BA195_04915</name>
</gene>
<dbReference type="PIRSF" id="PIRSF005902">
    <property type="entry name" value="DNase_TatD"/>
    <property type="match status" value="1"/>
</dbReference>
<dbReference type="Gene3D" id="3.20.20.140">
    <property type="entry name" value="Metal-dependent hydrolases"/>
    <property type="match status" value="1"/>
</dbReference>
<dbReference type="Pfam" id="PF01026">
    <property type="entry name" value="TatD_DNase"/>
    <property type="match status" value="1"/>
</dbReference>
<organism evidence="2 3">
    <name type="scientific">Tenacibaculum soleae</name>
    <dbReference type="NCBI Taxonomy" id="447689"/>
    <lineage>
        <taxon>Bacteria</taxon>
        <taxon>Pseudomonadati</taxon>
        <taxon>Bacteroidota</taxon>
        <taxon>Flavobacteriia</taxon>
        <taxon>Flavobacteriales</taxon>
        <taxon>Flavobacteriaceae</taxon>
        <taxon>Tenacibaculum</taxon>
    </lineage>
</organism>
<proteinExistence type="predicted"/>
<dbReference type="GO" id="GO:0046872">
    <property type="term" value="F:metal ion binding"/>
    <property type="evidence" value="ECO:0007669"/>
    <property type="project" value="UniProtKB-KW"/>
</dbReference>
<dbReference type="GO" id="GO:0016788">
    <property type="term" value="F:hydrolase activity, acting on ester bonds"/>
    <property type="evidence" value="ECO:0007669"/>
    <property type="project" value="InterPro"/>
</dbReference>
<dbReference type="Proteomes" id="UP000093186">
    <property type="component" value="Unassembled WGS sequence"/>
</dbReference>
<dbReference type="OrthoDB" id="664222at2"/>
<feature type="binding site" evidence="1">
    <location>
        <position position="69"/>
    </location>
    <ligand>
        <name>a divalent metal cation</name>
        <dbReference type="ChEBI" id="CHEBI:60240"/>
        <label>1</label>
    </ligand>
</feature>
<reference evidence="2 3" key="1">
    <citation type="submission" date="2016-06" db="EMBL/GenBank/DDBJ databases">
        <title>Draft Genome Sequence of Tenacibaculum soleae UCD-KL19.</title>
        <authorList>
            <person name="Eisen J.A."/>
            <person name="Coil D.A."/>
            <person name="Lujan K.M."/>
        </authorList>
    </citation>
    <scope>NUCLEOTIDE SEQUENCE [LARGE SCALE GENOMIC DNA]</scope>
    <source>
        <strain evidence="2 3">UCD-KL19</strain>
    </source>
</reference>
<dbReference type="InterPro" id="IPR032466">
    <property type="entry name" value="Metal_Hydrolase"/>
</dbReference>
<name>A0A1B9Y2K3_9FLAO</name>
<dbReference type="STRING" id="447689.BA195_04915"/>
<accession>A0A1B9Y2K3</accession>
<dbReference type="RefSeq" id="WP_068703017.1">
    <property type="nucleotide sequence ID" value="NZ_MAKX01000001.1"/>
</dbReference>